<feature type="compositionally biased region" description="Polar residues" evidence="9">
    <location>
        <begin position="124"/>
        <end position="159"/>
    </location>
</feature>
<dbReference type="GO" id="GO:0090708">
    <property type="term" value="P:specification of plant organ axis polarity"/>
    <property type="evidence" value="ECO:0007669"/>
    <property type="project" value="UniProtKB-ARBA"/>
</dbReference>
<dbReference type="PANTHER" id="PTHR31083:SF6">
    <property type="entry name" value="PROTEIN SOSEKI 3"/>
    <property type="match status" value="1"/>
</dbReference>
<dbReference type="GO" id="GO:2000067">
    <property type="term" value="P:regulation of root morphogenesis"/>
    <property type="evidence" value="ECO:0007669"/>
    <property type="project" value="UniProtKB-ARBA"/>
</dbReference>
<dbReference type="EMBL" id="LR746265">
    <property type="protein sequence ID" value="CAA7390690.1"/>
    <property type="molecule type" value="Genomic_DNA"/>
</dbReference>
<dbReference type="Proteomes" id="UP000663760">
    <property type="component" value="Chromosome 2"/>
</dbReference>
<evidence type="ECO:0000313" key="12">
    <source>
        <dbReference type="Proteomes" id="UP000663760"/>
    </source>
</evidence>
<gene>
    <name evidence="11" type="ORF">SI8410_02002133</name>
</gene>
<evidence type="ECO:0000259" key="10">
    <source>
        <dbReference type="Pfam" id="PF06136"/>
    </source>
</evidence>
<feature type="region of interest" description="Disordered" evidence="9">
    <location>
        <begin position="441"/>
        <end position="549"/>
    </location>
</feature>
<accession>A0A7I8K1E1</accession>
<comment type="subcellular location">
    <subcellularLocation>
        <location evidence="1">Cell membrane</location>
        <topology evidence="1">Peripheral membrane protein</topology>
        <orientation evidence="1">Cytoplasmic side</orientation>
    </subcellularLocation>
</comment>
<dbReference type="PIRSF" id="PIRSF031043">
    <property type="entry name" value="UCP031043"/>
    <property type="match status" value="1"/>
</dbReference>
<feature type="compositionally biased region" description="Polar residues" evidence="9">
    <location>
        <begin position="195"/>
        <end position="213"/>
    </location>
</feature>
<dbReference type="GO" id="GO:0005886">
    <property type="term" value="C:plasma membrane"/>
    <property type="evidence" value="ECO:0007669"/>
    <property type="project" value="UniProtKB-SubCell"/>
</dbReference>
<evidence type="ECO:0000256" key="8">
    <source>
        <dbReference type="ARBA" id="ARBA00046534"/>
    </source>
</evidence>
<feature type="region of interest" description="Disordered" evidence="9">
    <location>
        <begin position="1"/>
        <end position="31"/>
    </location>
</feature>
<keyword evidence="2" id="KW-0217">Developmental protein</keyword>
<dbReference type="GO" id="GO:0051302">
    <property type="term" value="P:regulation of cell division"/>
    <property type="evidence" value="ECO:0007669"/>
    <property type="project" value="UniProtKB-ARBA"/>
</dbReference>
<protein>
    <recommendedName>
        <fullName evidence="10">SOSEKI DIX-like domain-containing protein</fullName>
    </recommendedName>
</protein>
<reference evidence="11" key="1">
    <citation type="submission" date="2020-02" db="EMBL/GenBank/DDBJ databases">
        <authorList>
            <person name="Scholz U."/>
            <person name="Mascher M."/>
            <person name="Fiebig A."/>
        </authorList>
    </citation>
    <scope>NUCLEOTIDE SEQUENCE</scope>
</reference>
<evidence type="ECO:0000256" key="6">
    <source>
        <dbReference type="ARBA" id="ARBA00023306"/>
    </source>
</evidence>
<feature type="compositionally biased region" description="Basic and acidic residues" evidence="9">
    <location>
        <begin position="534"/>
        <end position="549"/>
    </location>
</feature>
<feature type="domain" description="SOSEKI DIX-like" evidence="10">
    <location>
        <begin position="37"/>
        <end position="123"/>
    </location>
</feature>
<dbReference type="AlphaFoldDB" id="A0A7I8K1E1"/>
<evidence type="ECO:0000256" key="9">
    <source>
        <dbReference type="SAM" id="MobiDB-lite"/>
    </source>
</evidence>
<dbReference type="GO" id="GO:0051258">
    <property type="term" value="P:protein polymerization"/>
    <property type="evidence" value="ECO:0007669"/>
    <property type="project" value="UniProtKB-ARBA"/>
</dbReference>
<evidence type="ECO:0000256" key="7">
    <source>
        <dbReference type="ARBA" id="ARBA00024211"/>
    </source>
</evidence>
<evidence type="ECO:0000256" key="3">
    <source>
        <dbReference type="ARBA" id="ARBA00022475"/>
    </source>
</evidence>
<dbReference type="InterPro" id="IPR010369">
    <property type="entry name" value="SOK"/>
</dbReference>
<evidence type="ECO:0000313" key="11">
    <source>
        <dbReference type="EMBL" id="CAA7390690.1"/>
    </source>
</evidence>
<dbReference type="OrthoDB" id="1280899at2759"/>
<name>A0A7I8K1E1_SPIIN</name>
<feature type="compositionally biased region" description="Basic and acidic residues" evidence="9">
    <location>
        <begin position="1"/>
        <end position="10"/>
    </location>
</feature>
<organism evidence="11 12">
    <name type="scientific">Spirodela intermedia</name>
    <name type="common">Intermediate duckweed</name>
    <dbReference type="NCBI Taxonomy" id="51605"/>
    <lineage>
        <taxon>Eukaryota</taxon>
        <taxon>Viridiplantae</taxon>
        <taxon>Streptophyta</taxon>
        <taxon>Embryophyta</taxon>
        <taxon>Tracheophyta</taxon>
        <taxon>Spermatophyta</taxon>
        <taxon>Magnoliopsida</taxon>
        <taxon>Liliopsida</taxon>
        <taxon>Araceae</taxon>
        <taxon>Lemnoideae</taxon>
        <taxon>Spirodela</taxon>
    </lineage>
</organism>
<dbReference type="Pfam" id="PF06136">
    <property type="entry name" value="SOK"/>
    <property type="match status" value="1"/>
</dbReference>
<feature type="compositionally biased region" description="Polar residues" evidence="9">
    <location>
        <begin position="478"/>
        <end position="494"/>
    </location>
</feature>
<dbReference type="InterPro" id="IPR021182">
    <property type="entry name" value="SOK_magnoliopsida"/>
</dbReference>
<keyword evidence="4" id="KW-0132">Cell division</keyword>
<evidence type="ECO:0000256" key="1">
    <source>
        <dbReference type="ARBA" id="ARBA00004413"/>
    </source>
</evidence>
<feature type="region of interest" description="Disordered" evidence="9">
    <location>
        <begin position="124"/>
        <end position="316"/>
    </location>
</feature>
<comment type="subunit">
    <text evidence="8">Homodimer. Forms long polymer filaments with other SOKs proteins polymers (e.g. SOK1, SOK2, SOK3 and SOK4) crucial for polar localization and biological activity. Binds to ANGUSTIFOLIA (AN).</text>
</comment>
<keyword evidence="12" id="KW-1185">Reference proteome</keyword>
<keyword evidence="6" id="KW-0131">Cell cycle</keyword>
<dbReference type="GO" id="GO:0051301">
    <property type="term" value="P:cell division"/>
    <property type="evidence" value="ECO:0007669"/>
    <property type="project" value="UniProtKB-KW"/>
</dbReference>
<keyword evidence="5" id="KW-0472">Membrane</keyword>
<comment type="similarity">
    <text evidence="7">Belongs to the SOSEKI family.</text>
</comment>
<sequence length="549" mass="60382">MEGRTRRVRTEPPPPPPPKHEQQQQQKEQRREGRRIPVVYYLCRNMHLEHPHFIEVPSSPEGLYLRDVINRLNALRGKGMAAMYSWSCKRSYKSGFVWHDLSEDDLILPAQGNEYVLKGSEILNASPSDRPHQNSNSGWPKTPKHLQQGSPTPSSQDGSPTCPEVVLKEVKPPRRRAPPPPPPTPAPDGGDLSPTLRQPSCSRNISPESQGNSPWGCGGASPGPAEFRIDKDLGALNASTQTDDRVAGARKGRPAAPPTRTRGVSTDEPSFELKFDGSRRIRTVISKESSEISADEISPPPTSSSASSSGGKTETLESLIRADARKTSSFRMVEEEVPLQAAAKLKATDVLMQLITCGSISVKDNYGIGIVSPYKPRISQVKFPSPVFSSSRTLGELDCLSENPRMGAAVMRMEEKEYFSGSLIETKRRKEGEEKFVPTLKRSSSYNAERNCKSPDPAGNKEKPADSTISRCLHRTSKTSAAKQTKNETTTKSPTAPDGRRISSAGPDCVSSRRTSKRFTEPSPTAECPSPRTESFREEKEKIIKIEES</sequence>
<evidence type="ECO:0000256" key="5">
    <source>
        <dbReference type="ARBA" id="ARBA00023136"/>
    </source>
</evidence>
<evidence type="ECO:0000256" key="2">
    <source>
        <dbReference type="ARBA" id="ARBA00022473"/>
    </source>
</evidence>
<dbReference type="InterPro" id="IPR048351">
    <property type="entry name" value="SOK_DIX"/>
</dbReference>
<proteinExistence type="inferred from homology"/>
<evidence type="ECO:0000256" key="4">
    <source>
        <dbReference type="ARBA" id="ARBA00022618"/>
    </source>
</evidence>
<feature type="compositionally biased region" description="Basic and acidic residues" evidence="9">
    <location>
        <begin position="18"/>
        <end position="31"/>
    </location>
</feature>
<keyword evidence="3" id="KW-1003">Cell membrane</keyword>
<dbReference type="PANTHER" id="PTHR31083">
    <property type="entry name" value="UPSTREAM OF FLC PROTEIN (DUF966)"/>
    <property type="match status" value="1"/>
</dbReference>